<feature type="transmembrane region" description="Helical" evidence="1">
    <location>
        <begin position="66"/>
        <end position="88"/>
    </location>
</feature>
<proteinExistence type="predicted"/>
<keyword evidence="1" id="KW-0472">Membrane</keyword>
<dbReference type="KEGG" id="acab:QRX50_43615"/>
<feature type="transmembrane region" description="Helical" evidence="1">
    <location>
        <begin position="20"/>
        <end position="43"/>
    </location>
</feature>
<evidence type="ECO:0000256" key="1">
    <source>
        <dbReference type="SAM" id="Phobius"/>
    </source>
</evidence>
<dbReference type="Proteomes" id="UP001236014">
    <property type="component" value="Chromosome"/>
</dbReference>
<sequence length="199" mass="21433">MSRSTARRALGRSHSAERTLTLLTGLVAVLAGAAALVVGQGWLGEFRAQRPLLDPMAVSWLAGHQLYARIGAVVLGVLLFVLGLWWFFRSLRPERRPDLALDETPGAELTVTADALAGAVQTDAEAIAGVTRARARAVGTSAEPALRVTLWLSEGTDVRRIWTDLDTYVLTRAREALGLDSLPTAVRLELDTTGPARVR</sequence>
<evidence type="ECO:0000313" key="2">
    <source>
        <dbReference type="EMBL" id="WIX78196.1"/>
    </source>
</evidence>
<gene>
    <name evidence="2" type="ORF">QRX50_43615</name>
</gene>
<keyword evidence="3" id="KW-1185">Reference proteome</keyword>
<organism evidence="2 3">
    <name type="scientific">Amycolatopsis carbonis</name>
    <dbReference type="NCBI Taxonomy" id="715471"/>
    <lineage>
        <taxon>Bacteria</taxon>
        <taxon>Bacillati</taxon>
        <taxon>Actinomycetota</taxon>
        <taxon>Actinomycetes</taxon>
        <taxon>Pseudonocardiales</taxon>
        <taxon>Pseudonocardiaceae</taxon>
        <taxon>Amycolatopsis</taxon>
    </lineage>
</organism>
<evidence type="ECO:0000313" key="3">
    <source>
        <dbReference type="Proteomes" id="UP001236014"/>
    </source>
</evidence>
<dbReference type="AlphaFoldDB" id="A0A9Y2IF90"/>
<name>A0A9Y2IF90_9PSEU</name>
<keyword evidence="1" id="KW-0812">Transmembrane</keyword>
<accession>A0A9Y2IF90</accession>
<dbReference type="RefSeq" id="WP_285968920.1">
    <property type="nucleotide sequence ID" value="NZ_CP127294.1"/>
</dbReference>
<protein>
    <submittedName>
        <fullName evidence="2">Alkaline shock response membrane anchor protein AmaP</fullName>
    </submittedName>
</protein>
<reference evidence="2 3" key="1">
    <citation type="submission" date="2023-06" db="EMBL/GenBank/DDBJ databases">
        <authorList>
            <person name="Oyuntsetseg B."/>
            <person name="Kim S.B."/>
        </authorList>
    </citation>
    <scope>NUCLEOTIDE SEQUENCE [LARGE SCALE GENOMIC DNA]</scope>
    <source>
        <strain evidence="2 3">2-15</strain>
    </source>
</reference>
<keyword evidence="1" id="KW-1133">Transmembrane helix</keyword>
<dbReference type="EMBL" id="CP127294">
    <property type="protein sequence ID" value="WIX78196.1"/>
    <property type="molecule type" value="Genomic_DNA"/>
</dbReference>